<protein>
    <recommendedName>
        <fullName evidence="9">Carbohydrate sulfotransferase</fullName>
        <ecNumber evidence="9">2.8.2.-</ecNumber>
    </recommendedName>
</protein>
<keyword evidence="6 9" id="KW-0333">Golgi apparatus</keyword>
<dbReference type="AlphaFoldDB" id="A0A6J8BWQ3"/>
<evidence type="ECO:0000256" key="7">
    <source>
        <dbReference type="ARBA" id="ARBA00023136"/>
    </source>
</evidence>
<evidence type="ECO:0000256" key="9">
    <source>
        <dbReference type="RuleBase" id="RU364020"/>
    </source>
</evidence>
<reference evidence="10 11" key="1">
    <citation type="submission" date="2020-06" db="EMBL/GenBank/DDBJ databases">
        <authorList>
            <person name="Li R."/>
            <person name="Bekaert M."/>
        </authorList>
    </citation>
    <scope>NUCLEOTIDE SEQUENCE [LARGE SCALE GENOMIC DNA]</scope>
    <source>
        <strain evidence="11">wild</strain>
    </source>
</reference>
<evidence type="ECO:0000256" key="6">
    <source>
        <dbReference type="ARBA" id="ARBA00023034"/>
    </source>
</evidence>
<keyword evidence="4" id="KW-0812">Transmembrane</keyword>
<dbReference type="InterPro" id="IPR005331">
    <property type="entry name" value="Sulfotransferase"/>
</dbReference>
<comment type="subcellular location">
    <subcellularLocation>
        <location evidence="1 9">Golgi apparatus membrane</location>
        <topology evidence="1 9">Single-pass type II membrane protein</topology>
    </subcellularLocation>
</comment>
<dbReference type="InterPro" id="IPR018011">
    <property type="entry name" value="Carb_sulfotrans_8-10"/>
</dbReference>
<accession>A0A6J8BWQ3</accession>
<dbReference type="GO" id="GO:0008146">
    <property type="term" value="F:sulfotransferase activity"/>
    <property type="evidence" value="ECO:0007669"/>
    <property type="project" value="InterPro"/>
</dbReference>
<evidence type="ECO:0000313" key="11">
    <source>
        <dbReference type="Proteomes" id="UP000507470"/>
    </source>
</evidence>
<keyword evidence="9" id="KW-0735">Signal-anchor</keyword>
<evidence type="ECO:0000256" key="4">
    <source>
        <dbReference type="ARBA" id="ARBA00022692"/>
    </source>
</evidence>
<sequence length="291" mass="35122">MFFKEPNYRTLLPWSQDQSAIRPTKELVNRTFLQWTRHPLNIRPTKKKPKVKISQSNNTCSDHKMNKQILQQLRYRPSSPIVVPKYKLIFFWSEKSACTYWKRLLQFIQGINKTILHDPRSGLKTLDMFNNCKIMEMMNNEQWLKAAFVREPRERILSSYLDKGQHRHVMNEVCKINRTLSFNEFLEIIKHCKNGHWDKQFRAPEYFYQQMMVGKFSEISSYTERLLKRIGAWNEKVQNWIQSSKQIYQPHATNANNKLLTYYNDTRSQDLIFDLFSDDYKVFGFDRTYFK</sequence>
<keyword evidence="7" id="KW-0472">Membrane</keyword>
<evidence type="ECO:0000313" key="10">
    <source>
        <dbReference type="EMBL" id="CAC5386807.1"/>
    </source>
</evidence>
<evidence type="ECO:0000256" key="5">
    <source>
        <dbReference type="ARBA" id="ARBA00022989"/>
    </source>
</evidence>
<gene>
    <name evidence="10" type="ORF">MCOR_22206</name>
</gene>
<organism evidence="10 11">
    <name type="scientific">Mytilus coruscus</name>
    <name type="common">Sea mussel</name>
    <dbReference type="NCBI Taxonomy" id="42192"/>
    <lineage>
        <taxon>Eukaryota</taxon>
        <taxon>Metazoa</taxon>
        <taxon>Spiralia</taxon>
        <taxon>Lophotrochozoa</taxon>
        <taxon>Mollusca</taxon>
        <taxon>Bivalvia</taxon>
        <taxon>Autobranchia</taxon>
        <taxon>Pteriomorphia</taxon>
        <taxon>Mytilida</taxon>
        <taxon>Mytiloidea</taxon>
        <taxon>Mytilidae</taxon>
        <taxon>Mytilinae</taxon>
        <taxon>Mytilus</taxon>
    </lineage>
</organism>
<dbReference type="OrthoDB" id="6043894at2759"/>
<dbReference type="GO" id="GO:0000139">
    <property type="term" value="C:Golgi membrane"/>
    <property type="evidence" value="ECO:0007669"/>
    <property type="project" value="UniProtKB-SubCell"/>
</dbReference>
<evidence type="ECO:0000256" key="3">
    <source>
        <dbReference type="ARBA" id="ARBA00022679"/>
    </source>
</evidence>
<name>A0A6J8BWQ3_MYTCO</name>
<evidence type="ECO:0000256" key="8">
    <source>
        <dbReference type="ARBA" id="ARBA00023180"/>
    </source>
</evidence>
<keyword evidence="3 9" id="KW-0808">Transferase</keyword>
<dbReference type="PANTHER" id="PTHR12137:SF54">
    <property type="entry name" value="CARBOHYDRATE SULFOTRANSFERASE"/>
    <property type="match status" value="1"/>
</dbReference>
<keyword evidence="5" id="KW-1133">Transmembrane helix</keyword>
<evidence type="ECO:0000256" key="1">
    <source>
        <dbReference type="ARBA" id="ARBA00004323"/>
    </source>
</evidence>
<keyword evidence="11" id="KW-1185">Reference proteome</keyword>
<dbReference type="Proteomes" id="UP000507470">
    <property type="component" value="Unassembled WGS sequence"/>
</dbReference>
<dbReference type="EMBL" id="CACVKT020003901">
    <property type="protein sequence ID" value="CAC5386807.1"/>
    <property type="molecule type" value="Genomic_DNA"/>
</dbReference>
<keyword evidence="9" id="KW-0119">Carbohydrate metabolism</keyword>
<keyword evidence="8 9" id="KW-0325">Glycoprotein</keyword>
<evidence type="ECO:0000256" key="2">
    <source>
        <dbReference type="ARBA" id="ARBA00006339"/>
    </source>
</evidence>
<comment type="similarity">
    <text evidence="2 9">Belongs to the sulfotransferase 2 family.</text>
</comment>
<dbReference type="EC" id="2.8.2.-" evidence="9"/>
<dbReference type="GO" id="GO:0016051">
    <property type="term" value="P:carbohydrate biosynthetic process"/>
    <property type="evidence" value="ECO:0007669"/>
    <property type="project" value="InterPro"/>
</dbReference>
<proteinExistence type="inferred from homology"/>
<dbReference type="Pfam" id="PF03567">
    <property type="entry name" value="Sulfotransfer_2"/>
    <property type="match status" value="1"/>
</dbReference>
<dbReference type="PANTHER" id="PTHR12137">
    <property type="entry name" value="CARBOHYDRATE SULFOTRANSFERASE"/>
    <property type="match status" value="1"/>
</dbReference>